<protein>
    <submittedName>
        <fullName evidence="3">BTB domain-containing protein</fullName>
    </submittedName>
</protein>
<dbReference type="Proteomes" id="UP000050741">
    <property type="component" value="Unassembled WGS sequence"/>
</dbReference>
<evidence type="ECO:0000313" key="2">
    <source>
        <dbReference type="Proteomes" id="UP000050741"/>
    </source>
</evidence>
<dbReference type="Gene3D" id="2.60.210.10">
    <property type="entry name" value="Apoptosis, Tumor Necrosis Factor Receptor Associated Protein 2, Chain A"/>
    <property type="match status" value="1"/>
</dbReference>
<dbReference type="InterPro" id="IPR011333">
    <property type="entry name" value="SKP1/BTB/POZ_sf"/>
</dbReference>
<reference evidence="2" key="1">
    <citation type="submission" date="2013-12" db="EMBL/GenBank/DDBJ databases">
        <authorList>
            <person name="Aslett M."/>
        </authorList>
    </citation>
    <scope>NUCLEOTIDE SEQUENCE [LARGE SCALE GENOMIC DNA]</scope>
    <source>
        <strain evidence="2">Lindley</strain>
    </source>
</reference>
<dbReference type="SUPFAM" id="SSF54695">
    <property type="entry name" value="POZ domain"/>
    <property type="match status" value="1"/>
</dbReference>
<sequence length="332" mass="37659">MHKRSDQILFRVDKFKAFVKNRDLSPVGGIVPGATESHSVNINGLPWQMEIYACDCVKEPPATATNPDCFHIDVGLHCLGDETDMAWSCRAAAQFSVVNKSGDSLMKEGNLDNFELYTAHCATNGPDCAFKIEELMNPKNGFYNEKDDSMTFKVEIIAEELIRNGVRYDKALLINGKLVNVNKYLLAAHSKFFQTFFFGENAKETSEIHIDEVPDAVATFKKLISAMYPHNEELDDECVENVLLLANRFLLDCVVNRCVEFLLKKSKKSAICKFRLAHQCGIVGVEDKILMNMTRQDFSGKAYFNNLSETIKLGVKEMEELRERHKDLYESR</sequence>
<evidence type="ECO:0000313" key="3">
    <source>
        <dbReference type="WBParaSite" id="GPLIN_000710800"/>
    </source>
</evidence>
<dbReference type="Pfam" id="PF00651">
    <property type="entry name" value="BTB"/>
    <property type="match status" value="1"/>
</dbReference>
<dbReference type="SMART" id="SM00225">
    <property type="entry name" value="BTB"/>
    <property type="match status" value="1"/>
</dbReference>
<organism evidence="2 3">
    <name type="scientific">Globodera pallida</name>
    <name type="common">Potato cyst nematode worm</name>
    <name type="synonym">Heterodera pallida</name>
    <dbReference type="NCBI Taxonomy" id="36090"/>
    <lineage>
        <taxon>Eukaryota</taxon>
        <taxon>Metazoa</taxon>
        <taxon>Ecdysozoa</taxon>
        <taxon>Nematoda</taxon>
        <taxon>Chromadorea</taxon>
        <taxon>Rhabditida</taxon>
        <taxon>Tylenchina</taxon>
        <taxon>Tylenchomorpha</taxon>
        <taxon>Tylenchoidea</taxon>
        <taxon>Heteroderidae</taxon>
        <taxon>Heteroderinae</taxon>
        <taxon>Globodera</taxon>
    </lineage>
</organism>
<dbReference type="InterPro" id="IPR000210">
    <property type="entry name" value="BTB/POZ_dom"/>
</dbReference>
<reference evidence="2" key="2">
    <citation type="submission" date="2014-05" db="EMBL/GenBank/DDBJ databases">
        <title>The genome and life-stage specific transcriptomes of Globodera pallida elucidate key aspects of plant parasitism by a cyst nematode.</title>
        <authorList>
            <person name="Cotton J.A."/>
            <person name="Lilley C.J."/>
            <person name="Jones L.M."/>
            <person name="Kikuchi T."/>
            <person name="Reid A.J."/>
            <person name="Thorpe P."/>
            <person name="Tsai I.J."/>
            <person name="Beasley H."/>
            <person name="Blok V."/>
            <person name="Cock P.J.A."/>
            <person name="Van den Akker S.E."/>
            <person name="Holroyd N."/>
            <person name="Hunt M."/>
            <person name="Mantelin S."/>
            <person name="Naghra H."/>
            <person name="Pain A."/>
            <person name="Palomares-Rius J.E."/>
            <person name="Zarowiecki M."/>
            <person name="Berriman M."/>
            <person name="Jones J.T."/>
            <person name="Urwin P.E."/>
        </authorList>
    </citation>
    <scope>NUCLEOTIDE SEQUENCE [LARGE SCALE GENOMIC DNA]</scope>
    <source>
        <strain evidence="2">Lindley</strain>
    </source>
</reference>
<name>A0A183C2L4_GLOPA</name>
<dbReference type="AlphaFoldDB" id="A0A183C2L4"/>
<dbReference type="PROSITE" id="PS50097">
    <property type="entry name" value="BTB"/>
    <property type="match status" value="1"/>
</dbReference>
<dbReference type="CDD" id="cd18186">
    <property type="entry name" value="BTB_POZ_ZBTB_KLHL-like"/>
    <property type="match status" value="1"/>
</dbReference>
<dbReference type="InterPro" id="IPR008974">
    <property type="entry name" value="TRAF-like"/>
</dbReference>
<dbReference type="Gene3D" id="3.30.710.10">
    <property type="entry name" value="Potassium Channel Kv1.1, Chain A"/>
    <property type="match status" value="1"/>
</dbReference>
<dbReference type="CDD" id="cd00121">
    <property type="entry name" value="MATH"/>
    <property type="match status" value="1"/>
</dbReference>
<reference evidence="3" key="3">
    <citation type="submission" date="2016-06" db="UniProtKB">
        <authorList>
            <consortium name="WormBaseParasite"/>
        </authorList>
    </citation>
    <scope>IDENTIFICATION</scope>
</reference>
<dbReference type="Pfam" id="PF00917">
    <property type="entry name" value="MATH"/>
    <property type="match status" value="1"/>
</dbReference>
<dbReference type="PANTHER" id="PTHR22744">
    <property type="entry name" value="HELIX LOOP HELIX PROTEIN 21-RELATED"/>
    <property type="match status" value="1"/>
</dbReference>
<keyword evidence="2" id="KW-1185">Reference proteome</keyword>
<accession>A0A183C2L4</accession>
<proteinExistence type="predicted"/>
<dbReference type="InterPro" id="IPR002083">
    <property type="entry name" value="MATH/TRAF_dom"/>
</dbReference>
<dbReference type="WBParaSite" id="GPLIN_000710800">
    <property type="protein sequence ID" value="GPLIN_000710800"/>
    <property type="gene ID" value="GPLIN_000710800"/>
</dbReference>
<dbReference type="PANTHER" id="PTHR22744:SF14">
    <property type="entry name" value="BTB DOMAIN-CONTAINING PROTEIN-RELATED"/>
    <property type="match status" value="1"/>
</dbReference>
<evidence type="ECO:0000259" key="1">
    <source>
        <dbReference type="PROSITE" id="PS50097"/>
    </source>
</evidence>
<feature type="domain" description="BTB" evidence="1">
    <location>
        <begin position="168"/>
        <end position="236"/>
    </location>
</feature>
<dbReference type="SUPFAM" id="SSF49599">
    <property type="entry name" value="TRAF domain-like"/>
    <property type="match status" value="1"/>
</dbReference>